<evidence type="ECO:0000313" key="2">
    <source>
        <dbReference type="EMBL" id="GFY70868.1"/>
    </source>
</evidence>
<dbReference type="OrthoDB" id="197967at2759"/>
<dbReference type="Pfam" id="PF09725">
    <property type="entry name" value="Fra10Ac1"/>
    <property type="match status" value="1"/>
</dbReference>
<protein>
    <submittedName>
        <fullName evidence="2">Protein FRA10AC1</fullName>
    </submittedName>
</protein>
<organism evidence="2 3">
    <name type="scientific">Trichonephila inaurata madagascariensis</name>
    <dbReference type="NCBI Taxonomy" id="2747483"/>
    <lineage>
        <taxon>Eukaryota</taxon>
        <taxon>Metazoa</taxon>
        <taxon>Ecdysozoa</taxon>
        <taxon>Arthropoda</taxon>
        <taxon>Chelicerata</taxon>
        <taxon>Arachnida</taxon>
        <taxon>Araneae</taxon>
        <taxon>Araneomorphae</taxon>
        <taxon>Entelegynae</taxon>
        <taxon>Araneoidea</taxon>
        <taxon>Nephilidae</taxon>
        <taxon>Trichonephila</taxon>
        <taxon>Trichonephila inaurata</taxon>
    </lineage>
</organism>
<proteinExistence type="predicted"/>
<dbReference type="EMBL" id="BMAV01018470">
    <property type="protein sequence ID" value="GFY70868.1"/>
    <property type="molecule type" value="Genomic_DNA"/>
</dbReference>
<dbReference type="Proteomes" id="UP000886998">
    <property type="component" value="Unassembled WGS sequence"/>
</dbReference>
<name>A0A8X6YEK8_9ARAC</name>
<comment type="caution">
    <text evidence="2">The sequence shown here is derived from an EMBL/GenBank/DDBJ whole genome shotgun (WGS) entry which is preliminary data.</text>
</comment>
<dbReference type="AlphaFoldDB" id="A0A8X6YEK8"/>
<dbReference type="PANTHER" id="PTHR11567:SF25">
    <property type="entry name" value="PROTEIN FRA10AC1"/>
    <property type="match status" value="1"/>
</dbReference>
<evidence type="ECO:0000313" key="3">
    <source>
        <dbReference type="Proteomes" id="UP000886998"/>
    </source>
</evidence>
<accession>A0A8X6YEK8</accession>
<keyword evidence="3" id="KW-1185">Reference proteome</keyword>
<feature type="compositionally biased region" description="Basic and acidic residues" evidence="1">
    <location>
        <begin position="289"/>
        <end position="300"/>
    </location>
</feature>
<dbReference type="GO" id="GO:0016791">
    <property type="term" value="F:phosphatase activity"/>
    <property type="evidence" value="ECO:0007669"/>
    <property type="project" value="TreeGrafter"/>
</dbReference>
<gene>
    <name evidence="2" type="primary">FRA10AC1</name>
    <name evidence="2" type="ORF">TNIN_226831</name>
</gene>
<dbReference type="PANTHER" id="PTHR11567">
    <property type="entry name" value="ACID PHOSPHATASE-RELATED"/>
    <property type="match status" value="1"/>
</dbReference>
<feature type="region of interest" description="Disordered" evidence="1">
    <location>
        <begin position="254"/>
        <end position="301"/>
    </location>
</feature>
<feature type="compositionally biased region" description="Basic and acidic residues" evidence="1">
    <location>
        <begin position="254"/>
        <end position="269"/>
    </location>
</feature>
<sequence>MGDFFCGGEDSTCIVKESAQSFCIPINEDYESEFEYDNDVGEKRKARHDLALKVPPAKAFKPNKQTFHDECAREQNRIQQQAYLSLDAYTRHKKLINDYVLCYKGATSKLKRKTSNYKTDHDIIRENHRFLWEDEDEAHTWGEQLAKKYYDRLFKEYCLCDLTRYKDKKIGMRWRTEKEVILGKGQFFCGNVHCEEKDGLDSWEVLFGYVEHGEKKNALVKLRLCENCSYKLHYGYIGKLKKKHYKKLDKGKDKKIDTETPTTKSKDNSDENDEGADNNLSESSIWKQPVKEEVEPSKEDTFEEFLEDLFL</sequence>
<evidence type="ECO:0000256" key="1">
    <source>
        <dbReference type="SAM" id="MobiDB-lite"/>
    </source>
</evidence>
<reference evidence="2" key="1">
    <citation type="submission" date="2020-08" db="EMBL/GenBank/DDBJ databases">
        <title>Multicomponent nature underlies the extraordinary mechanical properties of spider dragline silk.</title>
        <authorList>
            <person name="Kono N."/>
            <person name="Nakamura H."/>
            <person name="Mori M."/>
            <person name="Yoshida Y."/>
            <person name="Ohtoshi R."/>
            <person name="Malay A.D."/>
            <person name="Moran D.A.P."/>
            <person name="Tomita M."/>
            <person name="Numata K."/>
            <person name="Arakawa K."/>
        </authorList>
    </citation>
    <scope>NUCLEOTIDE SEQUENCE</scope>
</reference>
<dbReference type="InterPro" id="IPR050645">
    <property type="entry name" value="Histidine_acid_phosphatase"/>
</dbReference>
<dbReference type="InterPro" id="IPR019129">
    <property type="entry name" value="Folate-sensitive_fs_Fra10Ac1"/>
</dbReference>